<dbReference type="PROSITE" id="PS00816">
    <property type="entry name" value="AIPM_HOMOCIT_SYNTH_2"/>
    <property type="match status" value="1"/>
</dbReference>
<dbReference type="EMBL" id="JAGGKT010000005">
    <property type="protein sequence ID" value="MBP1932173.1"/>
    <property type="molecule type" value="Genomic_DNA"/>
</dbReference>
<name>A0ABS4GPH7_9BACL</name>
<feature type="domain" description="Pyruvate carboxyltransferase" evidence="3">
    <location>
        <begin position="27"/>
        <end position="279"/>
    </location>
</feature>
<dbReference type="PANTHER" id="PTHR42880:SF1">
    <property type="entry name" value="ISOPROPYLMALATE_HOMOCITRATE_CITRAMALATE SYNTHASE FAMILY PROTEIN"/>
    <property type="match status" value="1"/>
</dbReference>
<protein>
    <submittedName>
        <fullName evidence="4">Isopropylmalate/homocitrate/citramalate synthase</fullName>
    </submittedName>
</protein>
<evidence type="ECO:0000313" key="5">
    <source>
        <dbReference type="Proteomes" id="UP001519343"/>
    </source>
</evidence>
<dbReference type="Proteomes" id="UP001519343">
    <property type="component" value="Unassembled WGS sequence"/>
</dbReference>
<dbReference type="InterPro" id="IPR013785">
    <property type="entry name" value="Aldolase_TIM"/>
</dbReference>
<reference evidence="4 5" key="1">
    <citation type="submission" date="2021-03" db="EMBL/GenBank/DDBJ databases">
        <title>Genomic Encyclopedia of Type Strains, Phase IV (KMG-IV): sequencing the most valuable type-strain genomes for metagenomic binning, comparative biology and taxonomic classification.</title>
        <authorList>
            <person name="Goeker M."/>
        </authorList>
    </citation>
    <scope>NUCLEOTIDE SEQUENCE [LARGE SCALE GENOMIC DNA]</scope>
    <source>
        <strain evidence="4 5">DSM 24738</strain>
    </source>
</reference>
<dbReference type="InterPro" id="IPR000891">
    <property type="entry name" value="PYR_CT"/>
</dbReference>
<accession>A0ABS4GPH7</accession>
<evidence type="ECO:0000256" key="2">
    <source>
        <dbReference type="RuleBase" id="RU003523"/>
    </source>
</evidence>
<evidence type="ECO:0000256" key="1">
    <source>
        <dbReference type="ARBA" id="ARBA00022679"/>
    </source>
</evidence>
<dbReference type="PANTHER" id="PTHR42880">
    <property type="entry name" value="HOMOCITRATE SYNTHASE"/>
    <property type="match status" value="1"/>
</dbReference>
<keyword evidence="1 2" id="KW-0808">Transferase</keyword>
<proteinExistence type="inferred from homology"/>
<gene>
    <name evidence="4" type="ORF">J2Z37_002174</name>
</gene>
<dbReference type="Pfam" id="PF22617">
    <property type="entry name" value="HCS_D2"/>
    <property type="match status" value="1"/>
</dbReference>
<comment type="caution">
    <text evidence="4">The sequence shown here is derived from an EMBL/GenBank/DDBJ whole genome shotgun (WGS) entry which is preliminary data.</text>
</comment>
<dbReference type="SUPFAM" id="SSF51569">
    <property type="entry name" value="Aldolase"/>
    <property type="match status" value="1"/>
</dbReference>
<organism evidence="4 5">
    <name type="scientific">Ammoniphilus resinae</name>
    <dbReference type="NCBI Taxonomy" id="861532"/>
    <lineage>
        <taxon>Bacteria</taxon>
        <taxon>Bacillati</taxon>
        <taxon>Bacillota</taxon>
        <taxon>Bacilli</taxon>
        <taxon>Bacillales</taxon>
        <taxon>Paenibacillaceae</taxon>
        <taxon>Aneurinibacillus group</taxon>
        <taxon>Ammoniphilus</taxon>
    </lineage>
</organism>
<dbReference type="InterPro" id="IPR054691">
    <property type="entry name" value="LeuA/HCS_post-cat"/>
</dbReference>
<dbReference type="Gene3D" id="3.20.20.70">
    <property type="entry name" value="Aldolase class I"/>
    <property type="match status" value="1"/>
</dbReference>
<dbReference type="InterPro" id="IPR002034">
    <property type="entry name" value="AIPM/Hcit_synth_CS"/>
</dbReference>
<keyword evidence="5" id="KW-1185">Reference proteome</keyword>
<dbReference type="Gene3D" id="1.10.238.260">
    <property type="match status" value="1"/>
</dbReference>
<evidence type="ECO:0000259" key="3">
    <source>
        <dbReference type="PROSITE" id="PS50991"/>
    </source>
</evidence>
<dbReference type="RefSeq" id="WP_209810232.1">
    <property type="nucleotide sequence ID" value="NZ_JAGGKT010000005.1"/>
</dbReference>
<comment type="similarity">
    <text evidence="2">Belongs to the alpha-IPM synthase/homocitrate synthase family.</text>
</comment>
<evidence type="ECO:0000313" key="4">
    <source>
        <dbReference type="EMBL" id="MBP1932173.1"/>
    </source>
</evidence>
<dbReference type="PROSITE" id="PS50991">
    <property type="entry name" value="PYR_CT"/>
    <property type="match status" value="1"/>
</dbReference>
<dbReference type="PROSITE" id="PS00815">
    <property type="entry name" value="AIPM_HOMOCIT_SYNTH_1"/>
    <property type="match status" value="1"/>
</dbReference>
<dbReference type="Pfam" id="PF00682">
    <property type="entry name" value="HMGL-like"/>
    <property type="match status" value="1"/>
</dbReference>
<sequence length="400" mass="43907">MDRFKKATSFINHLPEVQNTLSFPPSVIISDCILRDGEQMAGLAFSLEDKVEIAKALNELGVDEIESGMPSVSEDDAEAVKRIVSLGLDSKVTALCRAIKSDIDTAYQAGVWGVSISLPIGDLQRKHKLKWPDERYLDTCLSLTNYAKEKGLYVILSPYDTTRVDLDFLAKVLTTLKSEGTVDRMRVVDTVGAAHPEAMRYLIRHIKNIYDVELEVHCHNDFGLGTANTVAAMSAGAEVASVTMNGIGERSGNTALEEVVTALDVLYGVKTNIDLSKLQEISRRIERITGVSLQAHKPVVGKNSFRHESGMVVAGLIEEPFVAEAIRPELVGQTREIVVGKGSGVVSLLHKLKELKVDETAVDGQVLLKKVKDLAIRQKRALTNEELLNLYQDVQLSQKS</sequence>